<evidence type="ECO:0000313" key="2">
    <source>
        <dbReference type="Proteomes" id="UP000014411"/>
    </source>
</evidence>
<name>S3HM12_9HYPH</name>
<proteinExistence type="predicted"/>
<accession>S3HM12</accession>
<reference evidence="1 2" key="1">
    <citation type="journal article" date="2012" name="J. Bacteriol.">
        <title>Genome sequence of Rhizobium grahamii CCGE502, a broad-host-range symbiont with low nodulation competitiveness in Phaseolus vulgaris.</title>
        <authorList>
            <person name="Althabegoiti M.J."/>
            <person name="Lozano L."/>
            <person name="Torres-Tejerizo G."/>
            <person name="Ormeno-Orrillo E."/>
            <person name="Rogel M.A."/>
            <person name="Gonzalez V."/>
            <person name="Martinez-Romero E."/>
        </authorList>
    </citation>
    <scope>NUCLEOTIDE SEQUENCE [LARGE SCALE GENOMIC DNA]</scope>
    <source>
        <strain evidence="1 2">CCGE 502</strain>
    </source>
</reference>
<dbReference type="HOGENOM" id="CLU_1650750_0_0_5"/>
<protein>
    <submittedName>
        <fullName evidence="1">Uncharacterized protein</fullName>
    </submittedName>
</protein>
<keyword evidence="2" id="KW-1185">Reference proteome</keyword>
<organism evidence="1 2">
    <name type="scientific">Rhizobium grahamii CCGE 502</name>
    <dbReference type="NCBI Taxonomy" id="990285"/>
    <lineage>
        <taxon>Bacteria</taxon>
        <taxon>Pseudomonadati</taxon>
        <taxon>Pseudomonadota</taxon>
        <taxon>Alphaproteobacteria</taxon>
        <taxon>Hyphomicrobiales</taxon>
        <taxon>Rhizobiaceae</taxon>
        <taxon>Rhizobium/Agrobacterium group</taxon>
        <taxon>Rhizobium</taxon>
    </lineage>
</organism>
<dbReference type="RefSeq" id="WP_016552664.1">
    <property type="nucleotide sequence ID" value="NZ_AEYE02000004.1"/>
</dbReference>
<dbReference type="eggNOG" id="ENOG50308BC">
    <property type="taxonomic scope" value="Bacteria"/>
</dbReference>
<gene>
    <name evidence="1" type="ORF">RGCCGE502_02892</name>
</gene>
<dbReference type="AlphaFoldDB" id="S3HM12"/>
<comment type="caution">
    <text evidence="1">The sequence shown here is derived from an EMBL/GenBank/DDBJ whole genome shotgun (WGS) entry which is preliminary data.</text>
</comment>
<sequence length="160" mass="17614">MRSSLFLKRLLALPVVEVLAVVEAMNFEDGGLVHDEEKARPGGCVITRLAAGECGFWKDCVIPGCRRARACGGKLTAAQIQHGSGYHPYFPPCTGANEDRRQAILRMMGRMPETTADDTAEFRDLERRLAEAARLQPELRSRLSAFPGRYGLPAAPKCQK</sequence>
<dbReference type="EMBL" id="AEYE02000004">
    <property type="protein sequence ID" value="EPE99614.1"/>
    <property type="molecule type" value="Genomic_DNA"/>
</dbReference>
<evidence type="ECO:0000313" key="1">
    <source>
        <dbReference type="EMBL" id="EPE99614.1"/>
    </source>
</evidence>
<dbReference type="Proteomes" id="UP000014411">
    <property type="component" value="Unassembled WGS sequence"/>
</dbReference>